<name>A0A428R736_9HYPO</name>
<dbReference type="Proteomes" id="UP000288168">
    <property type="component" value="Unassembled WGS sequence"/>
</dbReference>
<dbReference type="EMBL" id="NKCI01000002">
    <property type="protein sequence ID" value="RSL73287.1"/>
    <property type="molecule type" value="Genomic_DNA"/>
</dbReference>
<keyword evidence="3" id="KW-1185">Reference proteome</keyword>
<accession>A0A428R736</accession>
<evidence type="ECO:0000313" key="3">
    <source>
        <dbReference type="Proteomes" id="UP000288168"/>
    </source>
</evidence>
<gene>
    <name evidence="2" type="ORF">CEP54_000497</name>
</gene>
<feature type="compositionally biased region" description="Polar residues" evidence="1">
    <location>
        <begin position="70"/>
        <end position="80"/>
    </location>
</feature>
<protein>
    <submittedName>
        <fullName evidence="2">Uncharacterized protein</fullName>
    </submittedName>
</protein>
<organism evidence="2 3">
    <name type="scientific">Fusarium duplospermum</name>
    <dbReference type="NCBI Taxonomy" id="1325734"/>
    <lineage>
        <taxon>Eukaryota</taxon>
        <taxon>Fungi</taxon>
        <taxon>Dikarya</taxon>
        <taxon>Ascomycota</taxon>
        <taxon>Pezizomycotina</taxon>
        <taxon>Sordariomycetes</taxon>
        <taxon>Hypocreomycetidae</taxon>
        <taxon>Hypocreales</taxon>
        <taxon>Nectriaceae</taxon>
        <taxon>Fusarium</taxon>
        <taxon>Fusarium solani species complex</taxon>
    </lineage>
</organism>
<reference evidence="2 3" key="1">
    <citation type="submission" date="2017-06" db="EMBL/GenBank/DDBJ databases">
        <title>Comparative genomic analysis of Ambrosia Fusariam Clade fungi.</title>
        <authorList>
            <person name="Stajich J.E."/>
            <person name="Carrillo J."/>
            <person name="Kijimoto T."/>
            <person name="Eskalen A."/>
            <person name="O'Donnell K."/>
            <person name="Kasson M."/>
        </authorList>
    </citation>
    <scope>NUCLEOTIDE SEQUENCE [LARGE SCALE GENOMIC DNA]</scope>
    <source>
        <strain evidence="2 3">NRRL62584</strain>
    </source>
</reference>
<evidence type="ECO:0000313" key="2">
    <source>
        <dbReference type="EMBL" id="RSL73287.1"/>
    </source>
</evidence>
<dbReference type="AlphaFoldDB" id="A0A428R736"/>
<feature type="region of interest" description="Disordered" evidence="1">
    <location>
        <begin position="65"/>
        <end position="98"/>
    </location>
</feature>
<feature type="compositionally biased region" description="Polar residues" evidence="1">
    <location>
        <begin position="88"/>
        <end position="98"/>
    </location>
</feature>
<evidence type="ECO:0000256" key="1">
    <source>
        <dbReference type="SAM" id="MobiDB-lite"/>
    </source>
</evidence>
<sequence length="98" mass="10545">MTDYALEVAAAGLDDLRLGILSPENVAEPPDGNKKPFNCQQQPPEWNSDACIPRLCLVKGSKGRWGEASEQPNGNNTAITQLKLIPKSSMTQPLASNP</sequence>
<proteinExistence type="predicted"/>
<comment type="caution">
    <text evidence="2">The sequence shown here is derived from an EMBL/GenBank/DDBJ whole genome shotgun (WGS) entry which is preliminary data.</text>
</comment>